<reference evidence="5" key="1">
    <citation type="journal article" date="2019" name="Int. J. Syst. Evol. Microbiol.">
        <title>The Global Catalogue of Microorganisms (GCM) 10K type strain sequencing project: providing services to taxonomists for standard genome sequencing and annotation.</title>
        <authorList>
            <consortium name="The Broad Institute Genomics Platform"/>
            <consortium name="The Broad Institute Genome Sequencing Center for Infectious Disease"/>
            <person name="Wu L."/>
            <person name="Ma J."/>
        </authorList>
    </citation>
    <scope>NUCLEOTIDE SEQUENCE [LARGE SCALE GENOMIC DNA]</scope>
    <source>
        <strain evidence="5">JCM 10083</strain>
    </source>
</reference>
<dbReference type="PANTHER" id="PTHR30055:SF223">
    <property type="entry name" value="HTH-TYPE TRANSCRIPTIONAL REGULATOR UIDR"/>
    <property type="match status" value="1"/>
</dbReference>
<comment type="caution">
    <text evidence="4">The sequence shown here is derived from an EMBL/GenBank/DDBJ whole genome shotgun (WGS) entry which is preliminary data.</text>
</comment>
<dbReference type="RefSeq" id="WP_343975256.1">
    <property type="nucleotide sequence ID" value="NZ_BAAAGK010000130.1"/>
</dbReference>
<sequence length="373" mass="39860">MVRLTRVQQQERTRTSVLAAAREEFTEHGYALAKVDRIAERAELTRGAVYSNFPSKRALYLAVLIDMVENAPAGEPPPMSPMSPRSSAEVLGVFARTWLERLPLVDDTASGGRLHLRSLAGVLDDEHARTVLAQLVRLEALLLAIPLESCEPTQATPARRVRLAELVLTLLDGSGHLAESAPGFGDPFDLARACEHLSGIDLADTWTPPYLPYVAPARPCGDAWDPPTGLADRISGERADLGADGLITVLGVGRLAAAEEAVRSARPGEQVTVVVVTSDAAETGRLVRLRVTDLIGCLRRVFAPEAWRRVRLVLDDEALAAAAIGLTDLDDETESAVRVRGGAIVARAHGRGAAYAASTADAPNGTRPRSARS</sequence>
<organism evidence="4 5">
    <name type="scientific">Streptosporangium amethystogenes subsp. fukuiense</name>
    <dbReference type="NCBI Taxonomy" id="698418"/>
    <lineage>
        <taxon>Bacteria</taxon>
        <taxon>Bacillati</taxon>
        <taxon>Actinomycetota</taxon>
        <taxon>Actinomycetes</taxon>
        <taxon>Streptosporangiales</taxon>
        <taxon>Streptosporangiaceae</taxon>
        <taxon>Streptosporangium</taxon>
    </lineage>
</organism>
<dbReference type="PROSITE" id="PS50977">
    <property type="entry name" value="HTH_TETR_2"/>
    <property type="match status" value="1"/>
</dbReference>
<evidence type="ECO:0000313" key="4">
    <source>
        <dbReference type="EMBL" id="MFC7603311.1"/>
    </source>
</evidence>
<dbReference type="InterPro" id="IPR001647">
    <property type="entry name" value="HTH_TetR"/>
</dbReference>
<dbReference type="SUPFAM" id="SSF46689">
    <property type="entry name" value="Homeodomain-like"/>
    <property type="match status" value="1"/>
</dbReference>
<name>A0ABW2T4W4_9ACTN</name>
<dbReference type="PANTHER" id="PTHR30055">
    <property type="entry name" value="HTH-TYPE TRANSCRIPTIONAL REGULATOR RUTR"/>
    <property type="match status" value="1"/>
</dbReference>
<evidence type="ECO:0000256" key="1">
    <source>
        <dbReference type="ARBA" id="ARBA00023125"/>
    </source>
</evidence>
<keyword evidence="1 2" id="KW-0238">DNA-binding</keyword>
<dbReference type="Gene3D" id="1.10.357.10">
    <property type="entry name" value="Tetracycline Repressor, domain 2"/>
    <property type="match status" value="1"/>
</dbReference>
<feature type="DNA-binding region" description="H-T-H motif" evidence="2">
    <location>
        <begin position="34"/>
        <end position="53"/>
    </location>
</feature>
<dbReference type="Proteomes" id="UP001596514">
    <property type="component" value="Unassembled WGS sequence"/>
</dbReference>
<protein>
    <submittedName>
        <fullName evidence="4">TetR/AcrR family transcriptional regulator</fullName>
    </submittedName>
</protein>
<evidence type="ECO:0000259" key="3">
    <source>
        <dbReference type="PROSITE" id="PS50977"/>
    </source>
</evidence>
<evidence type="ECO:0000256" key="2">
    <source>
        <dbReference type="PROSITE-ProRule" id="PRU00335"/>
    </source>
</evidence>
<dbReference type="InterPro" id="IPR050109">
    <property type="entry name" value="HTH-type_TetR-like_transc_reg"/>
</dbReference>
<dbReference type="EMBL" id="JBHTEE010000001">
    <property type="protein sequence ID" value="MFC7603311.1"/>
    <property type="molecule type" value="Genomic_DNA"/>
</dbReference>
<accession>A0ABW2T4W4</accession>
<gene>
    <name evidence="4" type="ORF">ACFQVD_24685</name>
</gene>
<keyword evidence="5" id="KW-1185">Reference proteome</keyword>
<dbReference type="PRINTS" id="PR00455">
    <property type="entry name" value="HTHTETR"/>
</dbReference>
<evidence type="ECO:0000313" key="5">
    <source>
        <dbReference type="Proteomes" id="UP001596514"/>
    </source>
</evidence>
<feature type="domain" description="HTH tetR-type" evidence="3">
    <location>
        <begin position="11"/>
        <end position="71"/>
    </location>
</feature>
<dbReference type="InterPro" id="IPR009057">
    <property type="entry name" value="Homeodomain-like_sf"/>
</dbReference>
<dbReference type="Pfam" id="PF00440">
    <property type="entry name" value="TetR_N"/>
    <property type="match status" value="1"/>
</dbReference>
<proteinExistence type="predicted"/>